<dbReference type="OrthoDB" id="9882686at2"/>
<dbReference type="AlphaFoldDB" id="A0A1M5DFJ3"/>
<organism evidence="1 2">
    <name type="scientific">Lactonifactor longoviformis DSM 17459</name>
    <dbReference type="NCBI Taxonomy" id="1122155"/>
    <lineage>
        <taxon>Bacteria</taxon>
        <taxon>Bacillati</taxon>
        <taxon>Bacillota</taxon>
        <taxon>Clostridia</taxon>
        <taxon>Eubacteriales</taxon>
        <taxon>Clostridiaceae</taxon>
        <taxon>Lactonifactor</taxon>
    </lineage>
</organism>
<accession>A0A1M5DFJ3</accession>
<proteinExistence type="predicted"/>
<keyword evidence="2" id="KW-1185">Reference proteome</keyword>
<dbReference type="Proteomes" id="UP000184245">
    <property type="component" value="Unassembled WGS sequence"/>
</dbReference>
<dbReference type="STRING" id="1122155.SAMN02745158_04513"/>
<name>A0A1M5DFJ3_9CLOT</name>
<gene>
    <name evidence="1" type="ORF">SAMN02745158_04513</name>
</gene>
<reference evidence="1 2" key="1">
    <citation type="submission" date="2016-11" db="EMBL/GenBank/DDBJ databases">
        <authorList>
            <person name="Jaros S."/>
            <person name="Januszkiewicz K."/>
            <person name="Wedrychowicz H."/>
        </authorList>
    </citation>
    <scope>NUCLEOTIDE SEQUENCE [LARGE SCALE GENOMIC DNA]</scope>
    <source>
        <strain evidence="1 2">DSM 17459</strain>
    </source>
</reference>
<sequence>MKKGIMDLLVEELNNNRTEEQKRSGEKWERLHSEQYQIVQTKDGTFHNPIKK</sequence>
<evidence type="ECO:0000313" key="1">
    <source>
        <dbReference type="EMBL" id="SHF65452.1"/>
    </source>
</evidence>
<dbReference type="RefSeq" id="WP_158641037.1">
    <property type="nucleotide sequence ID" value="NZ_FQVI01000074.1"/>
</dbReference>
<dbReference type="EMBL" id="FQVI01000074">
    <property type="protein sequence ID" value="SHF65452.1"/>
    <property type="molecule type" value="Genomic_DNA"/>
</dbReference>
<evidence type="ECO:0000313" key="2">
    <source>
        <dbReference type="Proteomes" id="UP000184245"/>
    </source>
</evidence>
<protein>
    <submittedName>
        <fullName evidence="1">Uncharacterized protein</fullName>
    </submittedName>
</protein>